<reference evidence="1" key="1">
    <citation type="submission" date="2022-01" db="EMBL/GenBank/DDBJ databases">
        <title>Nocardioidaceae gen. sp. A5X3R13.</title>
        <authorList>
            <person name="Lopez Marin M.A."/>
            <person name="Uhlik O."/>
        </authorList>
    </citation>
    <scope>NUCLEOTIDE SEQUENCE</scope>
    <source>
        <strain evidence="1">A5X3R13</strain>
    </source>
</reference>
<dbReference type="KEGG" id="sgrg:L0C25_04425"/>
<proteinExistence type="predicted"/>
<dbReference type="AlphaFoldDB" id="A0AA46YKZ3"/>
<keyword evidence="2" id="KW-1185">Reference proteome</keyword>
<evidence type="ECO:0000313" key="1">
    <source>
        <dbReference type="EMBL" id="UYM06330.1"/>
    </source>
</evidence>
<sequence>MGVSTDPAVWLQETAIVRLVSIIEAYVDAVSMHRMDNLVDSRKSLVSLLVQDFELASSGSWQDRHDAYHDYHGLSLRSLGGWGDIKAGVEVRNCLLHGLGNLTAKQRGQTKLAASVKSIGVTIGSNRMHLSAATVPKVAAGCDLFVKNLDAKINLTT</sequence>
<accession>A0AA46YKZ3</accession>
<protein>
    <submittedName>
        <fullName evidence="1">Uncharacterized protein</fullName>
    </submittedName>
</protein>
<organism evidence="1 2">
    <name type="scientific">Solicola gregarius</name>
    <dbReference type="NCBI Taxonomy" id="2908642"/>
    <lineage>
        <taxon>Bacteria</taxon>
        <taxon>Bacillati</taxon>
        <taxon>Actinomycetota</taxon>
        <taxon>Actinomycetes</taxon>
        <taxon>Propionibacteriales</taxon>
        <taxon>Nocardioidaceae</taxon>
        <taxon>Solicola</taxon>
    </lineage>
</organism>
<dbReference type="Proteomes" id="UP001164390">
    <property type="component" value="Chromosome"/>
</dbReference>
<evidence type="ECO:0000313" key="2">
    <source>
        <dbReference type="Proteomes" id="UP001164390"/>
    </source>
</evidence>
<gene>
    <name evidence="1" type="ORF">L0C25_04425</name>
</gene>
<name>A0AA46YKZ3_9ACTN</name>
<dbReference type="RefSeq" id="WP_271635219.1">
    <property type="nucleotide sequence ID" value="NZ_CP094970.1"/>
</dbReference>
<dbReference type="EMBL" id="CP094970">
    <property type="protein sequence ID" value="UYM06330.1"/>
    <property type="molecule type" value="Genomic_DNA"/>
</dbReference>